<dbReference type="EMBL" id="BART01017023">
    <property type="protein sequence ID" value="GAG74758.1"/>
    <property type="molecule type" value="Genomic_DNA"/>
</dbReference>
<name>X1AR15_9ZZZZ</name>
<evidence type="ECO:0000313" key="1">
    <source>
        <dbReference type="EMBL" id="GAG74758.1"/>
    </source>
</evidence>
<sequence length="82" mass="9547">MKLLQTHELHELSTPRLLALYRKKFKHMKNGYAMLTDYGTFPEALKDTDDPFVKDVVALDKYCDKMKAILDKRENVEGEKDG</sequence>
<comment type="caution">
    <text evidence="1">The sequence shown here is derived from an EMBL/GenBank/DDBJ whole genome shotgun (WGS) entry which is preliminary data.</text>
</comment>
<reference evidence="1" key="1">
    <citation type="journal article" date="2014" name="Front. Microbiol.">
        <title>High frequency of phylogenetically diverse reductive dehalogenase-homologous genes in deep subseafloor sedimentary metagenomes.</title>
        <authorList>
            <person name="Kawai M."/>
            <person name="Futagami T."/>
            <person name="Toyoda A."/>
            <person name="Takaki Y."/>
            <person name="Nishi S."/>
            <person name="Hori S."/>
            <person name="Arai W."/>
            <person name="Tsubouchi T."/>
            <person name="Morono Y."/>
            <person name="Uchiyama I."/>
            <person name="Ito T."/>
            <person name="Fujiyama A."/>
            <person name="Inagaki F."/>
            <person name="Takami H."/>
        </authorList>
    </citation>
    <scope>NUCLEOTIDE SEQUENCE</scope>
    <source>
        <strain evidence="1">Expedition CK06-06</strain>
    </source>
</reference>
<accession>X1AR15</accession>
<organism evidence="1">
    <name type="scientific">marine sediment metagenome</name>
    <dbReference type="NCBI Taxonomy" id="412755"/>
    <lineage>
        <taxon>unclassified sequences</taxon>
        <taxon>metagenomes</taxon>
        <taxon>ecological metagenomes</taxon>
    </lineage>
</organism>
<dbReference type="AlphaFoldDB" id="X1AR15"/>
<protein>
    <submittedName>
        <fullName evidence="1">Uncharacterized protein</fullName>
    </submittedName>
</protein>
<proteinExistence type="predicted"/>
<gene>
    <name evidence="1" type="ORF">S01H4_32535</name>
</gene>